<evidence type="ECO:0000313" key="2">
    <source>
        <dbReference type="Proteomes" id="UP000001488"/>
    </source>
</evidence>
<proteinExistence type="predicted"/>
<protein>
    <submittedName>
        <fullName evidence="1">Uncharacterized protein</fullName>
    </submittedName>
</protein>
<name>C5A502_THEGJ</name>
<dbReference type="EMBL" id="CP001398">
    <property type="protein sequence ID" value="ACS33314.1"/>
    <property type="molecule type" value="Genomic_DNA"/>
</dbReference>
<gene>
    <name evidence="1" type="ordered locus">TGAM_0812</name>
</gene>
<dbReference type="HOGENOM" id="CLU_459785_0_0_2"/>
<dbReference type="PaxDb" id="593117-TGAM_0812"/>
<dbReference type="PATRIC" id="fig|593117.10.peg.809"/>
<organism evidence="1 2">
    <name type="scientific">Thermococcus gammatolerans (strain DSM 15229 / JCM 11827 / EJ3)</name>
    <dbReference type="NCBI Taxonomy" id="593117"/>
    <lineage>
        <taxon>Archaea</taxon>
        <taxon>Methanobacteriati</taxon>
        <taxon>Methanobacteriota</taxon>
        <taxon>Thermococci</taxon>
        <taxon>Thermococcales</taxon>
        <taxon>Thermococcaceae</taxon>
        <taxon>Thermococcus</taxon>
    </lineage>
</organism>
<dbReference type="STRING" id="593117.TGAM_0812"/>
<accession>C5A502</accession>
<dbReference type="Proteomes" id="UP000001488">
    <property type="component" value="Chromosome"/>
</dbReference>
<dbReference type="AlphaFoldDB" id="C5A502"/>
<evidence type="ECO:0000313" key="1">
    <source>
        <dbReference type="EMBL" id="ACS33314.1"/>
    </source>
</evidence>
<sequence>MNRKSALALTIVILIGLTYVLHGLPRPPHDQFPTIPPHPRSNELVELFRLYESNQIHQNPTKSRLLVNASKMATDPKLMYEIGAELVLSGSVEEGRELIRKALENLSPEDKRRILYDLAQKRLPYTALIVGFELGDVKDALLKDDLGPRIFKTEGCTNQDACEVLLSKSFELGEEEFLAQQIIQKMKVRVLLRYAYDKIPWNYQKMLSRIEESIVQRGDHSLALKIFNESLSTLYPGSYLSGIRLAMMYEAVNRTDYSMRVKELVLNKYDWVRKEKSKENYTSRRRWQLEDVLKTEWFFQIMWDHEIEEMPLDNATLKTIVEKRHTVENTCGYGNGWMIEYLMWLGDTDLAYNITNILAENSSTFEALRYYILLKKENNTVLARLVRKRIDFRYKDDRKSAEYSRDLYLFSQGILTVQDIEPYFDNLTLCNLLWELNMTQESFKYCREYLSRVPASTVCYDGFDEKGNPIGGCYPEPTPTVEIIDTYLERYGDTQTVYNVSLRMLNTYGCKWGMKGFVKILRYLHKNDVGKYDEFLKRITEITFDDSEQECISLLAIGISKWDLDNALLLSSKIADKNLQAKTLLEIAKNVNS</sequence>
<dbReference type="KEGG" id="tga:TGAM_0812"/>
<reference evidence="1 2" key="1">
    <citation type="journal article" date="2007" name="Genome Biol.">
        <title>Genome analysis and genome-wide proteomics of Thermococcus gammatolerans, the most radioresistant organism known amongst the Archaea.</title>
        <authorList>
            <person name="Zivanovic Y."/>
            <person name="Armengaud J."/>
            <person name="Lagorce A."/>
            <person name="Leplat C."/>
            <person name="Guerin P."/>
            <person name="Dutertre M."/>
            <person name="Anthouard V."/>
            <person name="Forterre P."/>
            <person name="Wincker P."/>
            <person name="Confalonieri F."/>
        </authorList>
    </citation>
    <scope>NUCLEOTIDE SEQUENCE [LARGE SCALE GENOMIC DNA]</scope>
    <source>
        <strain evidence="2">DSM 15229 / JCM 11827 / EJ3</strain>
    </source>
</reference>
<keyword evidence="2" id="KW-1185">Reference proteome</keyword>